<reference evidence="1 2" key="1">
    <citation type="submission" date="2024-01" db="EMBL/GenBank/DDBJ databases">
        <title>A telomere-to-telomere, gap-free genome of sweet tea (Lithocarpus litseifolius).</title>
        <authorList>
            <person name="Zhou J."/>
        </authorList>
    </citation>
    <scope>NUCLEOTIDE SEQUENCE [LARGE SCALE GENOMIC DNA]</scope>
    <source>
        <strain evidence="1">Zhou-2022a</strain>
        <tissue evidence="1">Leaf</tissue>
    </source>
</reference>
<dbReference type="PANTHER" id="PTHR33223:SF6">
    <property type="entry name" value="CCHC-TYPE DOMAIN-CONTAINING PROTEIN"/>
    <property type="match status" value="1"/>
</dbReference>
<gene>
    <name evidence="1" type="ORF">SO802_017711</name>
</gene>
<accession>A0AAW2CJ80</accession>
<sequence length="189" mass="20929">MAETVAMREKMEKTQLAFRKAQGMDDYLYNMGGISSKTPIALPLKFKISSSEKFDGTGDPKQHVRRYLSIAEMKGLDEKQTLHAFPLSLTEGASRWYYSLDPSKTKIFGELCDYGTRIEDAINNGQLEKGESKPLIKKAYGGGATSFKAPNLGNVNAIIPQQTLAYPSFTEKAHRECGGCMGDTSQRKD</sequence>
<name>A0AAW2CJ80_9ROSI</name>
<evidence type="ECO:0000313" key="2">
    <source>
        <dbReference type="Proteomes" id="UP001459277"/>
    </source>
</evidence>
<proteinExistence type="predicted"/>
<protein>
    <submittedName>
        <fullName evidence="1">Uncharacterized protein</fullName>
    </submittedName>
</protein>
<comment type="caution">
    <text evidence="1">The sequence shown here is derived from an EMBL/GenBank/DDBJ whole genome shotgun (WGS) entry which is preliminary data.</text>
</comment>
<dbReference type="AlphaFoldDB" id="A0AAW2CJ80"/>
<keyword evidence="2" id="KW-1185">Reference proteome</keyword>
<evidence type="ECO:0000313" key="1">
    <source>
        <dbReference type="EMBL" id="KAK9998108.1"/>
    </source>
</evidence>
<dbReference type="PANTHER" id="PTHR33223">
    <property type="entry name" value="CCHC-TYPE DOMAIN-CONTAINING PROTEIN"/>
    <property type="match status" value="1"/>
</dbReference>
<dbReference type="EMBL" id="JAZDWU010000006">
    <property type="protein sequence ID" value="KAK9998108.1"/>
    <property type="molecule type" value="Genomic_DNA"/>
</dbReference>
<dbReference type="Proteomes" id="UP001459277">
    <property type="component" value="Unassembled WGS sequence"/>
</dbReference>
<organism evidence="1 2">
    <name type="scientific">Lithocarpus litseifolius</name>
    <dbReference type="NCBI Taxonomy" id="425828"/>
    <lineage>
        <taxon>Eukaryota</taxon>
        <taxon>Viridiplantae</taxon>
        <taxon>Streptophyta</taxon>
        <taxon>Embryophyta</taxon>
        <taxon>Tracheophyta</taxon>
        <taxon>Spermatophyta</taxon>
        <taxon>Magnoliopsida</taxon>
        <taxon>eudicotyledons</taxon>
        <taxon>Gunneridae</taxon>
        <taxon>Pentapetalae</taxon>
        <taxon>rosids</taxon>
        <taxon>fabids</taxon>
        <taxon>Fagales</taxon>
        <taxon>Fagaceae</taxon>
        <taxon>Lithocarpus</taxon>
    </lineage>
</organism>